<keyword evidence="1" id="KW-0812">Transmembrane</keyword>
<dbReference type="EnsemblBacteria" id="BAA30747">
    <property type="protein sequence ID" value="BAA30747"/>
    <property type="gene ID" value="BAA30747"/>
</dbReference>
<dbReference type="STRING" id="70601.gene:9378626"/>
<evidence type="ECO:0000256" key="1">
    <source>
        <dbReference type="SAM" id="Phobius"/>
    </source>
</evidence>
<evidence type="ECO:0000313" key="3">
    <source>
        <dbReference type="Proteomes" id="UP000000752"/>
    </source>
</evidence>
<dbReference type="KEGG" id="pho:PH1635"/>
<keyword evidence="1" id="KW-0472">Membrane</keyword>
<reference evidence="2 3" key="1">
    <citation type="journal article" date="1998" name="DNA Res.">
        <title>Complete sequence and gene organization of the genome of a hyper-thermophilic archaebacterium, Pyrococcus horikoshii OT3.</title>
        <authorList>
            <person name="Kawarabayasi Y."/>
            <person name="Sawada M."/>
            <person name="Horikawa H."/>
            <person name="Haikawa Y."/>
            <person name="Hino Y."/>
            <person name="Yamamoto S."/>
            <person name="Sekine M."/>
            <person name="Baba S."/>
            <person name="Kosugi H."/>
            <person name="Hosoyama A."/>
            <person name="Nagai Y."/>
            <person name="Sakai M."/>
            <person name="Ogura K."/>
            <person name="Otuka R."/>
            <person name="Nakazawa H."/>
            <person name="Takamiya M."/>
            <person name="Ohfuku Y."/>
            <person name="Funahashi T."/>
            <person name="Tanaka T."/>
            <person name="Kudoh Y."/>
            <person name="Yamazaki J."/>
            <person name="Kushida N."/>
            <person name="Oguchi A."/>
            <person name="Aoki K."/>
            <person name="Nakamura Y."/>
            <person name="Robb T.F."/>
            <person name="Horikoshi K."/>
            <person name="Masuchi Y."/>
            <person name="Shizuya H."/>
            <person name="Kikuchi H."/>
        </authorList>
    </citation>
    <scope>NUCLEOTIDE SEQUENCE [LARGE SCALE GENOMIC DNA]</scope>
    <source>
        <strain evidence="3">ATCC 700860 / DSM 12428 / JCM 9974 / NBRC 100139 / OT-3</strain>
    </source>
</reference>
<dbReference type="Proteomes" id="UP000000752">
    <property type="component" value="Chromosome"/>
</dbReference>
<keyword evidence="3" id="KW-1185">Reference proteome</keyword>
<dbReference type="AlphaFoldDB" id="O59301"/>
<feature type="transmembrane region" description="Helical" evidence="1">
    <location>
        <begin position="121"/>
        <end position="141"/>
    </location>
</feature>
<sequence length="148" mass="16034">MSPSALIILITHHSIIITPLPLGFLSMSSSIVIASPPASVIFFLAVSLNFHAATMTFFSNLPAPRTLPGTTIISPSLAYLLILLTFTSALCLLGLSSLQAKSFQIFTPSSLDFFLRKRMSLLRFGSVGPVLFMKAFPLLAVKFSLETR</sequence>
<evidence type="ECO:0000313" key="2">
    <source>
        <dbReference type="EMBL" id="BAA30747.1"/>
    </source>
</evidence>
<name>O59301_PYRHO</name>
<feature type="transmembrane region" description="Helical" evidence="1">
    <location>
        <begin position="6"/>
        <end position="26"/>
    </location>
</feature>
<dbReference type="EMBL" id="BA000001">
    <property type="protein sequence ID" value="BAA30747.1"/>
    <property type="molecule type" value="Genomic_DNA"/>
</dbReference>
<feature type="transmembrane region" description="Helical" evidence="1">
    <location>
        <begin position="78"/>
        <end position="100"/>
    </location>
</feature>
<proteinExistence type="predicted"/>
<protein>
    <submittedName>
        <fullName evidence="2">Uncharacterized protein</fullName>
    </submittedName>
</protein>
<accession>O59301</accession>
<feature type="transmembrane region" description="Helical" evidence="1">
    <location>
        <begin position="38"/>
        <end position="58"/>
    </location>
</feature>
<organism evidence="2 3">
    <name type="scientific">Pyrococcus horikoshii (strain ATCC 700860 / DSM 12428 / JCM 9974 / NBRC 100139 / OT-3)</name>
    <dbReference type="NCBI Taxonomy" id="70601"/>
    <lineage>
        <taxon>Archaea</taxon>
        <taxon>Methanobacteriati</taxon>
        <taxon>Methanobacteriota</taxon>
        <taxon>Thermococci</taxon>
        <taxon>Thermococcales</taxon>
        <taxon>Thermococcaceae</taxon>
        <taxon>Pyrococcus</taxon>
    </lineage>
</organism>
<keyword evidence="1" id="KW-1133">Transmembrane helix</keyword>
<dbReference type="PIR" id="C71043">
    <property type="entry name" value="C71043"/>
</dbReference>
<gene>
    <name evidence="2" type="ordered locus">PH1635</name>
</gene>